<dbReference type="Proteomes" id="UP000054785">
    <property type="component" value="Unassembled WGS sequence"/>
</dbReference>
<protein>
    <submittedName>
        <fullName evidence="1">4-hydroxybenzoate synthetase</fullName>
    </submittedName>
</protein>
<dbReference type="GO" id="GO:0006744">
    <property type="term" value="P:ubiquinone biosynthetic process"/>
    <property type="evidence" value="ECO:0007669"/>
    <property type="project" value="InterPro"/>
</dbReference>
<comment type="caution">
    <text evidence="1">The sequence shown here is derived from an EMBL/GenBank/DDBJ whole genome shotgun (WGS) entry which is preliminary data.</text>
</comment>
<accession>A0A0W0TNE3</accession>
<gene>
    <name evidence="1" type="primary">ubiC</name>
    <name evidence="1" type="ORF">Lgee_2054</name>
</gene>
<reference evidence="1 2" key="1">
    <citation type="submission" date="2015-11" db="EMBL/GenBank/DDBJ databases">
        <title>Genomic analysis of 38 Legionella species identifies large and diverse effector repertoires.</title>
        <authorList>
            <person name="Burstein D."/>
            <person name="Amaro F."/>
            <person name="Zusman T."/>
            <person name="Lifshitz Z."/>
            <person name="Cohen O."/>
            <person name="Gilbert J.A."/>
            <person name="Pupko T."/>
            <person name="Shuman H.A."/>
            <person name="Segal G."/>
        </authorList>
    </citation>
    <scope>NUCLEOTIDE SEQUENCE [LARGE SCALE GENOMIC DNA]</scope>
    <source>
        <strain evidence="1 2">ATCC 49504</strain>
    </source>
</reference>
<evidence type="ECO:0000313" key="2">
    <source>
        <dbReference type="Proteomes" id="UP000054785"/>
    </source>
</evidence>
<dbReference type="Pfam" id="PF04345">
    <property type="entry name" value="Chor_lyase"/>
    <property type="match status" value="1"/>
</dbReference>
<proteinExistence type="predicted"/>
<dbReference type="GO" id="GO:0008813">
    <property type="term" value="F:chorismate lyase activity"/>
    <property type="evidence" value="ECO:0007669"/>
    <property type="project" value="InterPro"/>
</dbReference>
<name>A0A0W0TNE3_9GAMM</name>
<sequence length="180" mass="20416">MTLQEKVFPFFTEIPAHTGLDAWLTCPDSLTERLYARAGCARLELLSQALVPASSWDRECLGIEEETVFRREIRMWDAASPCWYAMAVIPASVWAAHALFFDRLRHEPMGKLLFAHNEVHRTEFKRLGVLLDSEGYAHMSGVTATSFCIRPARLSAFSLREGEGFHLLEVLLPGLENYTI</sequence>
<dbReference type="AlphaFoldDB" id="A0A0W0TNE3"/>
<organism evidence="1 2">
    <name type="scientific">Legionella geestiana</name>
    <dbReference type="NCBI Taxonomy" id="45065"/>
    <lineage>
        <taxon>Bacteria</taxon>
        <taxon>Pseudomonadati</taxon>
        <taxon>Pseudomonadota</taxon>
        <taxon>Gammaproteobacteria</taxon>
        <taxon>Legionellales</taxon>
        <taxon>Legionellaceae</taxon>
        <taxon>Legionella</taxon>
    </lineage>
</organism>
<dbReference type="RefSeq" id="WP_028387369.1">
    <property type="nucleotide sequence ID" value="NZ_CAAAHN010000004.1"/>
</dbReference>
<dbReference type="InterPro" id="IPR007440">
    <property type="entry name" value="Chorismate--pyruvate_lyase"/>
</dbReference>
<dbReference type="SUPFAM" id="SSF64288">
    <property type="entry name" value="Chorismate lyase-like"/>
    <property type="match status" value="1"/>
</dbReference>
<dbReference type="Gene3D" id="3.40.1410.10">
    <property type="entry name" value="Chorismate lyase-like"/>
    <property type="match status" value="1"/>
</dbReference>
<keyword evidence="2" id="KW-1185">Reference proteome</keyword>
<dbReference type="EMBL" id="LNYC01000073">
    <property type="protein sequence ID" value="KTC97083.1"/>
    <property type="molecule type" value="Genomic_DNA"/>
</dbReference>
<dbReference type="STRING" id="45065.Lgee_2054"/>
<evidence type="ECO:0000313" key="1">
    <source>
        <dbReference type="EMBL" id="KTC97083.1"/>
    </source>
</evidence>
<dbReference type="GO" id="GO:0005737">
    <property type="term" value="C:cytoplasm"/>
    <property type="evidence" value="ECO:0007669"/>
    <property type="project" value="InterPro"/>
</dbReference>
<dbReference type="InterPro" id="IPR028978">
    <property type="entry name" value="Chorismate_lyase_/UTRA_dom_sf"/>
</dbReference>
<dbReference type="OrthoDB" id="5646761at2"/>
<dbReference type="PATRIC" id="fig|45065.4.peg.2230"/>